<dbReference type="FunFam" id="2.40.50.140:FF:000041">
    <property type="entry name" value="Replication protein A subunit"/>
    <property type="match status" value="1"/>
</dbReference>
<keyword evidence="10" id="KW-1185">Reference proteome</keyword>
<evidence type="ECO:0000256" key="1">
    <source>
        <dbReference type="ARBA" id="ARBA00005690"/>
    </source>
</evidence>
<sequence length="558" mass="64860">MLKISKIPKDIQRFNQKILGMNQVMVRPRLTHFKRSDNQMQQIYCKYQQIESTKQFDVVEIVNFRKQVQGHKIVINQDVDSNNVDTDDDGGSNQECGKNSSSNSIAIANQSNHEQINQIITCSQLPTKYSQINTHQPSQVQYSQWDNRHPFHIDSSSPINNSKYMPIKALNVFSRDWIIQAKISRKSEKRFTKNGGIVFKIEIIDCFGTIIECTFFNEAAKYYEQQLIEDKVYLFSNGQVKQSNKKFSTIKNDFCLIFELTAKIVESNDDGGIIDNSIEYNSDTIKSIESTDRNRAIDVCGVVIDVSDPEQVKLKNGNQKQRKYITIVDETMHSITITLWGEMSEKHAKLRFGDIIIAKRTKFSEFGGISLNAADDHSVILTNHIDDRTSALRKWFNEFSREPKCMEKVKSLTQKLGKQEEYKEMIQERMQQLEKKKDPPYNLVCEINDKLLEDSERFRRSNQDHIFYFNGYVLSITTDKVIYPACQVEQCKKKVTEELDGTFRCDNCKRNFQQYSPTYMVCARITDFTQSIFVNFTREHGNDLMGKILKSLFILRQE</sequence>
<feature type="domain" description="Replication factor A C-terminal" evidence="7">
    <location>
        <begin position="467"/>
        <end position="555"/>
    </location>
</feature>
<evidence type="ECO:0000256" key="2">
    <source>
        <dbReference type="ARBA" id="ARBA00022723"/>
    </source>
</evidence>
<keyword evidence="2" id="KW-0479">Metal-binding</keyword>
<organism evidence="9 10">
    <name type="scientific">Stylonychia lemnae</name>
    <name type="common">Ciliate</name>
    <dbReference type="NCBI Taxonomy" id="5949"/>
    <lineage>
        <taxon>Eukaryota</taxon>
        <taxon>Sar</taxon>
        <taxon>Alveolata</taxon>
        <taxon>Ciliophora</taxon>
        <taxon>Intramacronucleata</taxon>
        <taxon>Spirotrichea</taxon>
        <taxon>Stichotrichia</taxon>
        <taxon>Sporadotrichida</taxon>
        <taxon>Oxytrichidae</taxon>
        <taxon>Stylonychinae</taxon>
        <taxon>Stylonychia</taxon>
    </lineage>
</organism>
<name>A0A078A782_STYLE</name>
<protein>
    <submittedName>
        <fullName evidence="9">Uncharacterized protein</fullName>
    </submittedName>
</protein>
<dbReference type="InterPro" id="IPR031657">
    <property type="entry name" value="REPA_OB_2"/>
</dbReference>
<dbReference type="Proteomes" id="UP000039865">
    <property type="component" value="Unassembled WGS sequence"/>
</dbReference>
<evidence type="ECO:0000313" key="10">
    <source>
        <dbReference type="Proteomes" id="UP000039865"/>
    </source>
</evidence>
<dbReference type="FunCoup" id="A0A078A782">
    <property type="interactions" value="589"/>
</dbReference>
<dbReference type="InterPro" id="IPR012340">
    <property type="entry name" value="NA-bd_OB-fold"/>
</dbReference>
<dbReference type="Gene3D" id="2.40.50.140">
    <property type="entry name" value="Nucleic acid-binding proteins"/>
    <property type="match status" value="3"/>
</dbReference>
<dbReference type="EMBL" id="CCKQ01006090">
    <property type="protein sequence ID" value="CDW77382.1"/>
    <property type="molecule type" value="Genomic_DNA"/>
</dbReference>
<accession>A0A078A782</accession>
<feature type="domain" description="Replication protein A OB" evidence="8">
    <location>
        <begin position="285"/>
        <end position="375"/>
    </location>
</feature>
<dbReference type="PANTHER" id="PTHR47165">
    <property type="entry name" value="OS03G0429900 PROTEIN"/>
    <property type="match status" value="1"/>
</dbReference>
<keyword evidence="5" id="KW-0238">DNA-binding</keyword>
<dbReference type="CDD" id="cd04475">
    <property type="entry name" value="RPA1_DBD_B"/>
    <property type="match status" value="1"/>
</dbReference>
<dbReference type="InterPro" id="IPR013955">
    <property type="entry name" value="Rep_factor-A_C"/>
</dbReference>
<dbReference type="AlphaFoldDB" id="A0A078A782"/>
<evidence type="ECO:0000313" key="9">
    <source>
        <dbReference type="EMBL" id="CDW77382.1"/>
    </source>
</evidence>
<evidence type="ECO:0000256" key="5">
    <source>
        <dbReference type="ARBA" id="ARBA00023125"/>
    </source>
</evidence>
<evidence type="ECO:0000256" key="6">
    <source>
        <dbReference type="SAM" id="MobiDB-lite"/>
    </source>
</evidence>
<evidence type="ECO:0000256" key="3">
    <source>
        <dbReference type="ARBA" id="ARBA00022771"/>
    </source>
</evidence>
<dbReference type="Pfam" id="PF16900">
    <property type="entry name" value="REPA_OB_2"/>
    <property type="match status" value="1"/>
</dbReference>
<dbReference type="CDD" id="cd04474">
    <property type="entry name" value="RPA1_DBD_A"/>
    <property type="match status" value="1"/>
</dbReference>
<dbReference type="Pfam" id="PF08646">
    <property type="entry name" value="Rep_fac-A_C"/>
    <property type="match status" value="1"/>
</dbReference>
<comment type="similarity">
    <text evidence="1">Belongs to the replication factor A protein 1 family.</text>
</comment>
<dbReference type="InParanoid" id="A0A078A782"/>
<keyword evidence="3" id="KW-0863">Zinc-finger</keyword>
<dbReference type="SUPFAM" id="SSF50249">
    <property type="entry name" value="Nucleic acid-binding proteins"/>
    <property type="match status" value="3"/>
</dbReference>
<evidence type="ECO:0000259" key="7">
    <source>
        <dbReference type="Pfam" id="PF08646"/>
    </source>
</evidence>
<evidence type="ECO:0000256" key="4">
    <source>
        <dbReference type="ARBA" id="ARBA00022833"/>
    </source>
</evidence>
<feature type="region of interest" description="Disordered" evidence="6">
    <location>
        <begin position="79"/>
        <end position="102"/>
    </location>
</feature>
<dbReference type="GO" id="GO:0008270">
    <property type="term" value="F:zinc ion binding"/>
    <property type="evidence" value="ECO:0007669"/>
    <property type="project" value="UniProtKB-KW"/>
</dbReference>
<evidence type="ECO:0000259" key="8">
    <source>
        <dbReference type="Pfam" id="PF16900"/>
    </source>
</evidence>
<gene>
    <name evidence="9" type="primary">Contig1347.g1476</name>
    <name evidence="9" type="ORF">STYLEM_6342</name>
</gene>
<dbReference type="PANTHER" id="PTHR47165:SF4">
    <property type="entry name" value="OS03G0429900 PROTEIN"/>
    <property type="match status" value="1"/>
</dbReference>
<proteinExistence type="inferred from homology"/>
<dbReference type="OrthoDB" id="294050at2759"/>
<dbReference type="GO" id="GO:0003677">
    <property type="term" value="F:DNA binding"/>
    <property type="evidence" value="ECO:0007669"/>
    <property type="project" value="UniProtKB-KW"/>
</dbReference>
<reference evidence="9 10" key="1">
    <citation type="submission" date="2014-06" db="EMBL/GenBank/DDBJ databases">
        <authorList>
            <person name="Swart Estienne"/>
        </authorList>
    </citation>
    <scope>NUCLEOTIDE SEQUENCE [LARGE SCALE GENOMIC DNA]</scope>
    <source>
        <strain evidence="9 10">130c</strain>
    </source>
</reference>
<keyword evidence="4" id="KW-0862">Zinc</keyword>